<reference evidence="10" key="2">
    <citation type="submission" date="2019-01" db="UniProtKB">
        <authorList>
            <consortium name="EnsemblPlants"/>
        </authorList>
    </citation>
    <scope>IDENTIFICATION</scope>
    <source>
        <strain evidence="10">cv. Heinz 1706</strain>
    </source>
</reference>
<dbReference type="SUPFAM" id="SSF52058">
    <property type="entry name" value="L domain-like"/>
    <property type="match status" value="1"/>
</dbReference>
<evidence type="ECO:0000256" key="8">
    <source>
        <dbReference type="SAM" id="Phobius"/>
    </source>
</evidence>
<evidence type="ECO:0000256" key="4">
    <source>
        <dbReference type="ARBA" id="ARBA00022737"/>
    </source>
</evidence>
<dbReference type="FunFam" id="3.80.10.10:FF:000155">
    <property type="entry name" value="Putative inactive leucine-rich repeat receptor-like protein kinase"/>
    <property type="match status" value="1"/>
</dbReference>
<dbReference type="InterPro" id="IPR001611">
    <property type="entry name" value="Leu-rich_rpt"/>
</dbReference>
<evidence type="ECO:0000313" key="11">
    <source>
        <dbReference type="Proteomes" id="UP000004994"/>
    </source>
</evidence>
<keyword evidence="5 8" id="KW-1133">Transmembrane helix</keyword>
<dbReference type="PaxDb" id="4081-Solyc02g093970.2.1"/>
<protein>
    <recommendedName>
        <fullName evidence="9">Protein kinase domain-containing protein</fullName>
    </recommendedName>
</protein>
<reference evidence="10" key="1">
    <citation type="journal article" date="2012" name="Nature">
        <title>The tomato genome sequence provides insights into fleshy fruit evolution.</title>
        <authorList>
            <consortium name="Tomato Genome Consortium"/>
        </authorList>
    </citation>
    <scope>NUCLEOTIDE SEQUENCE [LARGE SCALE GENOMIC DNA]</scope>
    <source>
        <strain evidence="10">cv. Heinz 1706</strain>
    </source>
</reference>
<dbReference type="InterPro" id="IPR032675">
    <property type="entry name" value="LRR_dom_sf"/>
</dbReference>
<keyword evidence="11" id="KW-1185">Reference proteome</keyword>
<dbReference type="Pfam" id="PF13855">
    <property type="entry name" value="LRR_8"/>
    <property type="match status" value="2"/>
</dbReference>
<proteinExistence type="predicted"/>
<dbReference type="PANTHER" id="PTHR48056:SF61">
    <property type="entry name" value="PROTEIN KINASE DOMAIN-CONTAINING PROTEIN"/>
    <property type="match status" value="1"/>
</dbReference>
<dbReference type="EnsemblPlants" id="Solyc02g093970.3.1">
    <property type="protein sequence ID" value="Solyc02g093970.3.1"/>
    <property type="gene ID" value="Solyc02g093970.3"/>
</dbReference>
<dbReference type="SUPFAM" id="SSF56112">
    <property type="entry name" value="Protein kinase-like (PK-like)"/>
    <property type="match status" value="1"/>
</dbReference>
<name>A0A3Q7FC49_SOLLC</name>
<sequence length="608" mass="67405">MGFFNIFVIVLVICAFFIANTYQLQSYEIQALLQLRKHLEYPVQLDVWENYHGDFCSLTSTLHMSINCQDNSVTELKIKGDKLVKLNEFHGFAIPNQTLSEGFSIDSFVTTLTRLRSLKVLTLVSLGIWGPLPDKIHRLASLELLDMSSNFLFGSVPFQMSRLIKLHTLTLDGNFFNETFPDWFDSLHNLTILSLKNNRLKGQFPSTISKITTLTDIVLSHNVLSGKLPDLTALSKLLLLDLRENHLDSELPPLPKRLTTLLLSSNIFTGEIPVEFGTLNQLQHLDLSNNSLSGMLPAGLFSLSSISYLNLASNVLSGSLPSHLNCGGELGFVDISDNRLVGVLPSCLNTISDKRIVKVGGNCLSLDTQYQHSEGYCKQANSDKKRITGKEIALLTGVIGGIVIVVVFLLVVLLIFRRKRHAHNMVDKHIPPKVVQSTQPVPSGLLVNAKNVLQKSLNSIFKFSGVISQVANTGSQGAPSYRVFSMEELLEATENFDQSALLGEGSVGKIYKGRLENGAYIAVRSLNVYRRYSNRNLKLRLDLLSKFRHPHLVSLLGHCIDGGAPDDSTVPRIFLIYEYISNGNFRAHLSGQLCKTFSMSISSVLMLG</sequence>
<accession>A0A3Q7FC49</accession>
<keyword evidence="7" id="KW-0325">Glycoprotein</keyword>
<keyword evidence="3 8" id="KW-0812">Transmembrane</keyword>
<dbReference type="GO" id="GO:0016020">
    <property type="term" value="C:membrane"/>
    <property type="evidence" value="ECO:0000318"/>
    <property type="project" value="GO_Central"/>
</dbReference>
<evidence type="ECO:0000256" key="1">
    <source>
        <dbReference type="ARBA" id="ARBA00004370"/>
    </source>
</evidence>
<dbReference type="OMA" id="YCKQANS"/>
<evidence type="ECO:0000313" key="10">
    <source>
        <dbReference type="EnsemblPlants" id="Solyc02g093970.3.1"/>
    </source>
</evidence>
<dbReference type="InterPro" id="IPR011009">
    <property type="entry name" value="Kinase-like_dom_sf"/>
</dbReference>
<dbReference type="STRING" id="4081.A0A3Q7FC49"/>
<dbReference type="GO" id="GO:0004672">
    <property type="term" value="F:protein kinase activity"/>
    <property type="evidence" value="ECO:0007669"/>
    <property type="project" value="InterPro"/>
</dbReference>
<dbReference type="FunFam" id="3.80.10.10:FF:000380">
    <property type="entry name" value="Putative inactive leucine-rich repeat receptor-like protein kinase"/>
    <property type="match status" value="1"/>
</dbReference>
<evidence type="ECO:0000256" key="5">
    <source>
        <dbReference type="ARBA" id="ARBA00022989"/>
    </source>
</evidence>
<dbReference type="Gene3D" id="3.30.200.20">
    <property type="entry name" value="Phosphorylase Kinase, domain 1"/>
    <property type="match status" value="1"/>
</dbReference>
<keyword evidence="4" id="KW-0677">Repeat</keyword>
<dbReference type="PANTHER" id="PTHR48056">
    <property type="entry name" value="LRR RECEPTOR-LIKE SERINE/THREONINE-PROTEIN KINASE-RELATED"/>
    <property type="match status" value="1"/>
</dbReference>
<feature type="transmembrane region" description="Helical" evidence="8">
    <location>
        <begin position="392"/>
        <end position="416"/>
    </location>
</feature>
<evidence type="ECO:0000259" key="9">
    <source>
        <dbReference type="PROSITE" id="PS50011"/>
    </source>
</evidence>
<dbReference type="GO" id="GO:0005524">
    <property type="term" value="F:ATP binding"/>
    <property type="evidence" value="ECO:0007669"/>
    <property type="project" value="InterPro"/>
</dbReference>
<evidence type="ECO:0000256" key="7">
    <source>
        <dbReference type="ARBA" id="ARBA00023180"/>
    </source>
</evidence>
<dbReference type="InterPro" id="IPR000719">
    <property type="entry name" value="Prot_kinase_dom"/>
</dbReference>
<dbReference type="PROSITE" id="PS50011">
    <property type="entry name" value="PROTEIN_KINASE_DOM"/>
    <property type="match status" value="1"/>
</dbReference>
<comment type="subcellular location">
    <subcellularLocation>
        <location evidence="1">Membrane</location>
    </subcellularLocation>
</comment>
<keyword evidence="2" id="KW-0433">Leucine-rich repeat</keyword>
<dbReference type="Proteomes" id="UP000004994">
    <property type="component" value="Chromosome 2"/>
</dbReference>
<evidence type="ECO:0000256" key="6">
    <source>
        <dbReference type="ARBA" id="ARBA00023136"/>
    </source>
</evidence>
<organism evidence="10">
    <name type="scientific">Solanum lycopersicum</name>
    <name type="common">Tomato</name>
    <name type="synonym">Lycopersicon esculentum</name>
    <dbReference type="NCBI Taxonomy" id="4081"/>
    <lineage>
        <taxon>Eukaryota</taxon>
        <taxon>Viridiplantae</taxon>
        <taxon>Streptophyta</taxon>
        <taxon>Embryophyta</taxon>
        <taxon>Tracheophyta</taxon>
        <taxon>Spermatophyta</taxon>
        <taxon>Magnoliopsida</taxon>
        <taxon>eudicotyledons</taxon>
        <taxon>Gunneridae</taxon>
        <taxon>Pentapetalae</taxon>
        <taxon>asterids</taxon>
        <taxon>lamiids</taxon>
        <taxon>Solanales</taxon>
        <taxon>Solanaceae</taxon>
        <taxon>Solanoideae</taxon>
        <taxon>Solaneae</taxon>
        <taxon>Solanum</taxon>
        <taxon>Solanum subgen. Lycopersicon</taxon>
    </lineage>
</organism>
<dbReference type="PRINTS" id="PR00019">
    <property type="entry name" value="LEURICHRPT"/>
</dbReference>
<feature type="domain" description="Protein kinase" evidence="9">
    <location>
        <begin position="496"/>
        <end position="608"/>
    </location>
</feature>
<dbReference type="InterPro" id="IPR001245">
    <property type="entry name" value="Ser-Thr/Tyr_kinase_cat_dom"/>
</dbReference>
<dbReference type="Pfam" id="PF07714">
    <property type="entry name" value="PK_Tyr_Ser-Thr"/>
    <property type="match status" value="1"/>
</dbReference>
<dbReference type="Gramene" id="Solyc02g093970.3.1">
    <property type="protein sequence ID" value="Solyc02g093970.3.1"/>
    <property type="gene ID" value="Solyc02g093970.3"/>
</dbReference>
<dbReference type="InParanoid" id="A0A3Q7FC49"/>
<dbReference type="GO" id="GO:0033612">
    <property type="term" value="F:receptor serine/threonine kinase binding"/>
    <property type="evidence" value="ECO:0000318"/>
    <property type="project" value="GO_Central"/>
</dbReference>
<dbReference type="InterPro" id="IPR050647">
    <property type="entry name" value="Plant_LRR-RLKs"/>
</dbReference>
<keyword evidence="6 8" id="KW-0472">Membrane</keyword>
<evidence type="ECO:0000256" key="3">
    <source>
        <dbReference type="ARBA" id="ARBA00022692"/>
    </source>
</evidence>
<dbReference type="Gene3D" id="3.80.10.10">
    <property type="entry name" value="Ribonuclease Inhibitor"/>
    <property type="match status" value="2"/>
</dbReference>
<evidence type="ECO:0000256" key="2">
    <source>
        <dbReference type="ARBA" id="ARBA00022614"/>
    </source>
</evidence>
<dbReference type="AlphaFoldDB" id="A0A3Q7FC49"/>